<sequence>MNGLTLRDDYIVETIARLQRRISERFPGSGLCRLCGELLEVARRASERSAKIGRPIVWIRVSGYALAVASVICFLWFAGFWAASHSIENEVEKLTDLVTTAEAGANVLLLFGATLYFLISLENRIKRRRALTAIHELRSLCHIIDMHQLTKDPERVLKVWKSTTNSPQQKMTPLELNRYLDYCSEMLSLTGKIAALYVRDFDDTASVASVSDVEQLSTGLSRKIWQKIMILEQQSAHRLAIADDLREGQQ</sequence>
<gene>
    <name evidence="2" type="ORF">NB063_22375</name>
</gene>
<keyword evidence="1" id="KW-1133">Transmembrane helix</keyword>
<proteinExistence type="predicted"/>
<organism evidence="2 3">
    <name type="scientific">Aporhodopirellula aestuarii</name>
    <dbReference type="NCBI Taxonomy" id="2950107"/>
    <lineage>
        <taxon>Bacteria</taxon>
        <taxon>Pseudomonadati</taxon>
        <taxon>Planctomycetota</taxon>
        <taxon>Planctomycetia</taxon>
        <taxon>Pirellulales</taxon>
        <taxon>Pirellulaceae</taxon>
        <taxon>Aporhodopirellula</taxon>
    </lineage>
</organism>
<dbReference type="Proteomes" id="UP001202961">
    <property type="component" value="Unassembled WGS sequence"/>
</dbReference>
<evidence type="ECO:0000313" key="2">
    <source>
        <dbReference type="EMBL" id="MCM2373368.1"/>
    </source>
</evidence>
<keyword evidence="1" id="KW-0472">Membrane</keyword>
<comment type="caution">
    <text evidence="2">The sequence shown here is derived from an EMBL/GenBank/DDBJ whole genome shotgun (WGS) entry which is preliminary data.</text>
</comment>
<protein>
    <recommendedName>
        <fullName evidence="4">SMODS and SLOG-associating 2TM effector domain-containing protein</fullName>
    </recommendedName>
</protein>
<name>A0ABT0U902_9BACT</name>
<feature type="transmembrane region" description="Helical" evidence="1">
    <location>
        <begin position="103"/>
        <end position="121"/>
    </location>
</feature>
<keyword evidence="3" id="KW-1185">Reference proteome</keyword>
<reference evidence="2 3" key="1">
    <citation type="journal article" date="2022" name="Syst. Appl. Microbiol.">
        <title>Rhodopirellula aestuarii sp. nov., a novel member of the genus Rhodopirellula isolated from brackish sediments collected in the Tagus River estuary, Portugal.</title>
        <authorList>
            <person name="Vitorino I.R."/>
            <person name="Klimek D."/>
            <person name="Calusinska M."/>
            <person name="Lobo-da-Cunha A."/>
            <person name="Vasconcelos V."/>
            <person name="Lage O.M."/>
        </authorList>
    </citation>
    <scope>NUCLEOTIDE SEQUENCE [LARGE SCALE GENOMIC DNA]</scope>
    <source>
        <strain evidence="2 3">ICT_H3.1</strain>
    </source>
</reference>
<keyword evidence="1" id="KW-0812">Transmembrane</keyword>
<feature type="transmembrane region" description="Helical" evidence="1">
    <location>
        <begin position="57"/>
        <end position="83"/>
    </location>
</feature>
<evidence type="ECO:0000256" key="1">
    <source>
        <dbReference type="SAM" id="Phobius"/>
    </source>
</evidence>
<evidence type="ECO:0000313" key="3">
    <source>
        <dbReference type="Proteomes" id="UP001202961"/>
    </source>
</evidence>
<accession>A0ABT0U902</accession>
<evidence type="ECO:0008006" key="4">
    <source>
        <dbReference type="Google" id="ProtNLM"/>
    </source>
</evidence>
<dbReference type="EMBL" id="JAMQBK010000060">
    <property type="protein sequence ID" value="MCM2373368.1"/>
    <property type="molecule type" value="Genomic_DNA"/>
</dbReference>